<dbReference type="InterPro" id="IPR006966">
    <property type="entry name" value="Peroxin-3"/>
</dbReference>
<comment type="caution">
    <text evidence="2">The sequence shown here is derived from an EMBL/GenBank/DDBJ whole genome shotgun (WGS) entry which is preliminary data.</text>
</comment>
<name>A0ABP1GCN1_9CHLO</name>
<dbReference type="Proteomes" id="UP001497392">
    <property type="component" value="Unassembled WGS sequence"/>
</dbReference>
<protein>
    <submittedName>
        <fullName evidence="2">G13360 protein</fullName>
    </submittedName>
</protein>
<sequence length="406" mass="44250">MQFALSFLEGYRHYLKRHVGSLAIAAGVGAAGASGLYYLYQSTRGEDWALSSSQQGLYGSAAARQSAQAEADENLASHFISVQSISDSTTLPQMLEELERHLNRAASLDALILQLRQLRGPAEQIAPLKHALWRELAESGFARLAATIWLLPLLQLLLRVQLNILGRQLFVESNLLEPRGRPGSWKAVRLSTQADQLVRVGKGAQEQFLEYAHYLPERSVQAAVDRQKLAGFAVLESTELAQDMSAEQVHSLLEEMSSEFEEAVQLGGGWTELALPSEEEAQRYFASFRRAPPDNSALVPGTQIAITDEEIVKALVAELVQVMSSAPFAAALKASVDVTLKAVHDVLRAELGEQRLPLAKMVPRVSHIGDALLKPDGSIRQPVLESIAALPEVRDLAASVYSFGPA</sequence>
<keyword evidence="1" id="KW-0812">Transmembrane</keyword>
<gene>
    <name evidence="2" type="primary">g13360</name>
    <name evidence="2" type="ORF">VP750_LOCUS11840</name>
</gene>
<dbReference type="EMBL" id="CAXHTA020000021">
    <property type="protein sequence ID" value="CAL5229934.1"/>
    <property type="molecule type" value="Genomic_DNA"/>
</dbReference>
<feature type="transmembrane region" description="Helical" evidence="1">
    <location>
        <begin position="21"/>
        <end position="40"/>
    </location>
</feature>
<reference evidence="2 3" key="1">
    <citation type="submission" date="2024-06" db="EMBL/GenBank/DDBJ databases">
        <authorList>
            <person name="Kraege A."/>
            <person name="Thomma B."/>
        </authorList>
    </citation>
    <scope>NUCLEOTIDE SEQUENCE [LARGE SCALE GENOMIC DNA]</scope>
</reference>
<dbReference type="Pfam" id="PF04882">
    <property type="entry name" value="Peroxin-3"/>
    <property type="match status" value="1"/>
</dbReference>
<accession>A0ABP1GCN1</accession>
<keyword evidence="1" id="KW-0472">Membrane</keyword>
<dbReference type="PANTHER" id="PTHR28080">
    <property type="entry name" value="PEROXISOMAL BIOGENESIS FACTOR 3"/>
    <property type="match status" value="1"/>
</dbReference>
<organism evidence="2 3">
    <name type="scientific">Coccomyxa viridis</name>
    <dbReference type="NCBI Taxonomy" id="1274662"/>
    <lineage>
        <taxon>Eukaryota</taxon>
        <taxon>Viridiplantae</taxon>
        <taxon>Chlorophyta</taxon>
        <taxon>core chlorophytes</taxon>
        <taxon>Trebouxiophyceae</taxon>
        <taxon>Trebouxiophyceae incertae sedis</taxon>
        <taxon>Coccomyxaceae</taxon>
        <taxon>Coccomyxa</taxon>
    </lineage>
</organism>
<keyword evidence="1" id="KW-1133">Transmembrane helix</keyword>
<dbReference type="PANTHER" id="PTHR28080:SF1">
    <property type="entry name" value="PEROXISOMAL BIOGENESIS FACTOR 3"/>
    <property type="match status" value="1"/>
</dbReference>
<evidence type="ECO:0000256" key="1">
    <source>
        <dbReference type="SAM" id="Phobius"/>
    </source>
</evidence>
<evidence type="ECO:0000313" key="3">
    <source>
        <dbReference type="Proteomes" id="UP001497392"/>
    </source>
</evidence>
<proteinExistence type="predicted"/>
<keyword evidence="3" id="KW-1185">Reference proteome</keyword>
<evidence type="ECO:0000313" key="2">
    <source>
        <dbReference type="EMBL" id="CAL5229934.1"/>
    </source>
</evidence>